<sequence>MIKRVILGTVLSILIFFSVSFVDFLTQLPPIKAYRADLRIGKPFNYFYEFYPRGGFNHGWNIANLILDSLITWIIVTGFYILLTPKNKEHTT</sequence>
<keyword evidence="1" id="KW-1133">Transmembrane helix</keyword>
<keyword evidence="1" id="KW-0472">Membrane</keyword>
<comment type="caution">
    <text evidence="2">The sequence shown here is derived from an EMBL/GenBank/DDBJ whole genome shotgun (WGS) entry which is preliminary data.</text>
</comment>
<evidence type="ECO:0000313" key="2">
    <source>
        <dbReference type="EMBL" id="MCO4293922.1"/>
    </source>
</evidence>
<proteinExistence type="predicted"/>
<name>A0A9X2F3D9_9SPHI</name>
<reference evidence="2" key="1">
    <citation type="submission" date="2022-06" db="EMBL/GenBank/DDBJ databases">
        <title>Solitalea sp. MAHUQ-68 isolated from rhizospheric soil.</title>
        <authorList>
            <person name="Huq M.A."/>
        </authorList>
    </citation>
    <scope>NUCLEOTIDE SEQUENCE</scope>
    <source>
        <strain evidence="2">MAHUQ-68</strain>
    </source>
</reference>
<keyword evidence="1" id="KW-0812">Transmembrane</keyword>
<accession>A0A9X2F3D9</accession>
<protein>
    <submittedName>
        <fullName evidence="2">Uncharacterized protein</fullName>
    </submittedName>
</protein>
<dbReference type="Proteomes" id="UP001155182">
    <property type="component" value="Unassembled WGS sequence"/>
</dbReference>
<keyword evidence="3" id="KW-1185">Reference proteome</keyword>
<feature type="transmembrane region" description="Helical" evidence="1">
    <location>
        <begin position="59"/>
        <end position="83"/>
    </location>
</feature>
<evidence type="ECO:0000313" key="3">
    <source>
        <dbReference type="Proteomes" id="UP001155182"/>
    </source>
</evidence>
<dbReference type="EMBL" id="JAMWYS010000047">
    <property type="protein sequence ID" value="MCO4293922.1"/>
    <property type="molecule type" value="Genomic_DNA"/>
</dbReference>
<organism evidence="2 3">
    <name type="scientific">Solitalea agri</name>
    <dbReference type="NCBI Taxonomy" id="2953739"/>
    <lineage>
        <taxon>Bacteria</taxon>
        <taxon>Pseudomonadati</taxon>
        <taxon>Bacteroidota</taxon>
        <taxon>Sphingobacteriia</taxon>
        <taxon>Sphingobacteriales</taxon>
        <taxon>Sphingobacteriaceae</taxon>
        <taxon>Solitalea</taxon>
    </lineage>
</organism>
<gene>
    <name evidence="2" type="ORF">NF867_13740</name>
</gene>
<evidence type="ECO:0000256" key="1">
    <source>
        <dbReference type="SAM" id="Phobius"/>
    </source>
</evidence>
<dbReference type="RefSeq" id="WP_252588631.1">
    <property type="nucleotide sequence ID" value="NZ_JAMWYS010000047.1"/>
</dbReference>
<dbReference type="AlphaFoldDB" id="A0A9X2F3D9"/>